<organism evidence="1 2">
    <name type="scientific">Nesterenkonia aurantiaca</name>
    <dbReference type="NCBI Taxonomy" id="1436010"/>
    <lineage>
        <taxon>Bacteria</taxon>
        <taxon>Bacillati</taxon>
        <taxon>Actinomycetota</taxon>
        <taxon>Actinomycetes</taxon>
        <taxon>Micrococcales</taxon>
        <taxon>Micrococcaceae</taxon>
        <taxon>Nesterenkonia</taxon>
    </lineage>
</organism>
<accession>A0A4R7FUG0</accession>
<evidence type="ECO:0000313" key="1">
    <source>
        <dbReference type="EMBL" id="TDS82308.1"/>
    </source>
</evidence>
<reference evidence="1 2" key="1">
    <citation type="submission" date="2019-03" db="EMBL/GenBank/DDBJ databases">
        <title>Genomic Encyclopedia of Type Strains, Phase III (KMG-III): the genomes of soil and plant-associated and newly described type strains.</title>
        <authorList>
            <person name="Whitman W."/>
        </authorList>
    </citation>
    <scope>NUCLEOTIDE SEQUENCE [LARGE SCALE GENOMIC DNA]</scope>
    <source>
        <strain evidence="1 2">DSM 27373</strain>
    </source>
</reference>
<protein>
    <submittedName>
        <fullName evidence="1">Uncharacterized protein</fullName>
    </submittedName>
</protein>
<name>A0A4R7FUG0_9MICC</name>
<proteinExistence type="predicted"/>
<dbReference type="AlphaFoldDB" id="A0A4R7FUG0"/>
<keyword evidence="2" id="KW-1185">Reference proteome</keyword>
<evidence type="ECO:0000313" key="2">
    <source>
        <dbReference type="Proteomes" id="UP000294506"/>
    </source>
</evidence>
<sequence length="209" mass="22482">MTVDQDTITIFESDDGFLLLGSDKLLSSYDHRPELNPQRVTRQTLFGASKALGFGSRLQPTSGRWVKLTKESADFARKAGVRNPATGVVRQGNGQILKHLKFEKAALLTPAAPAVLSALVTQAALEAALDEIGQYLAAMDAKLDQLLKQRKVEVLGQLGGVTLAIEEAHVLYTQIGKVSGVTWSKVQANSLALQTIQAEAVAQLGLPHR</sequence>
<dbReference type="EMBL" id="SOAN01000021">
    <property type="protein sequence ID" value="TDS82308.1"/>
    <property type="molecule type" value="Genomic_DNA"/>
</dbReference>
<gene>
    <name evidence="1" type="ORF">EV640_1214</name>
</gene>
<dbReference type="Proteomes" id="UP000294506">
    <property type="component" value="Unassembled WGS sequence"/>
</dbReference>
<dbReference type="RefSeq" id="WP_133726728.1">
    <property type="nucleotide sequence ID" value="NZ_SOAN01000021.1"/>
</dbReference>
<comment type="caution">
    <text evidence="1">The sequence shown here is derived from an EMBL/GenBank/DDBJ whole genome shotgun (WGS) entry which is preliminary data.</text>
</comment>